<dbReference type="EMBL" id="JARBHB010000007">
    <property type="protein sequence ID" value="KAJ8878243.1"/>
    <property type="molecule type" value="Genomic_DNA"/>
</dbReference>
<comment type="caution">
    <text evidence="2">The sequence shown here is derived from an EMBL/GenBank/DDBJ whole genome shotgun (WGS) entry which is preliminary data.</text>
</comment>
<name>A0ABQ9H236_9NEOP</name>
<feature type="region of interest" description="Disordered" evidence="1">
    <location>
        <begin position="1"/>
        <end position="31"/>
    </location>
</feature>
<protein>
    <submittedName>
        <fullName evidence="2">Uncharacterized protein</fullName>
    </submittedName>
</protein>
<dbReference type="Proteomes" id="UP001159363">
    <property type="component" value="Chromosome 6"/>
</dbReference>
<feature type="compositionally biased region" description="Low complexity" evidence="1">
    <location>
        <begin position="17"/>
        <end position="28"/>
    </location>
</feature>
<keyword evidence="3" id="KW-1185">Reference proteome</keyword>
<feature type="region of interest" description="Disordered" evidence="1">
    <location>
        <begin position="58"/>
        <end position="161"/>
    </location>
</feature>
<proteinExistence type="predicted"/>
<gene>
    <name evidence="2" type="ORF">PR048_018820</name>
</gene>
<reference evidence="2 3" key="1">
    <citation type="submission" date="2023-02" db="EMBL/GenBank/DDBJ databases">
        <title>LHISI_Scaffold_Assembly.</title>
        <authorList>
            <person name="Stuart O.P."/>
            <person name="Cleave R."/>
            <person name="Magrath M.J.L."/>
            <person name="Mikheyev A.S."/>
        </authorList>
    </citation>
    <scope>NUCLEOTIDE SEQUENCE [LARGE SCALE GENOMIC DNA]</scope>
    <source>
        <strain evidence="2">Daus_M_001</strain>
        <tissue evidence="2">Leg muscle</tissue>
    </source>
</reference>
<sequence length="161" mass="17010">MDNFDAHAVYDGDNAVSSNGSRDQGSSSLATDGVRGTLAALLSHHGLSGAAAVLSKVHPRDAAAEPPLAQDKPPEPDSVKSPDAYPPAVMTNVVGRGRGRGYQPRGRPIPSHATSNFYPTPRRLRPLGPFPQDTPLHGAPHPWRGLRNSFGAWSADGQPPR</sequence>
<evidence type="ECO:0000313" key="3">
    <source>
        <dbReference type="Proteomes" id="UP001159363"/>
    </source>
</evidence>
<evidence type="ECO:0000256" key="1">
    <source>
        <dbReference type="SAM" id="MobiDB-lite"/>
    </source>
</evidence>
<accession>A0ABQ9H236</accession>
<feature type="compositionally biased region" description="Basic and acidic residues" evidence="1">
    <location>
        <begin position="1"/>
        <end position="10"/>
    </location>
</feature>
<organism evidence="2 3">
    <name type="scientific">Dryococelus australis</name>
    <dbReference type="NCBI Taxonomy" id="614101"/>
    <lineage>
        <taxon>Eukaryota</taxon>
        <taxon>Metazoa</taxon>
        <taxon>Ecdysozoa</taxon>
        <taxon>Arthropoda</taxon>
        <taxon>Hexapoda</taxon>
        <taxon>Insecta</taxon>
        <taxon>Pterygota</taxon>
        <taxon>Neoptera</taxon>
        <taxon>Polyneoptera</taxon>
        <taxon>Phasmatodea</taxon>
        <taxon>Verophasmatodea</taxon>
        <taxon>Anareolatae</taxon>
        <taxon>Phasmatidae</taxon>
        <taxon>Eurycanthinae</taxon>
        <taxon>Dryococelus</taxon>
    </lineage>
</organism>
<evidence type="ECO:0000313" key="2">
    <source>
        <dbReference type="EMBL" id="KAJ8878243.1"/>
    </source>
</evidence>